<dbReference type="AlphaFoldDB" id="A0AAN8ZY83"/>
<accession>A0AAN8ZY83</accession>
<feature type="region of interest" description="Disordered" evidence="1">
    <location>
        <begin position="187"/>
        <end position="222"/>
    </location>
</feature>
<comment type="caution">
    <text evidence="2">The sequence shown here is derived from an EMBL/GenBank/DDBJ whole genome shotgun (WGS) entry which is preliminary data.</text>
</comment>
<evidence type="ECO:0000256" key="1">
    <source>
        <dbReference type="SAM" id="MobiDB-lite"/>
    </source>
</evidence>
<name>A0AAN8ZY83_HALRR</name>
<gene>
    <name evidence="2" type="ORF">SK128_016735</name>
</gene>
<dbReference type="Proteomes" id="UP001381693">
    <property type="component" value="Unassembled WGS sequence"/>
</dbReference>
<evidence type="ECO:0000313" key="3">
    <source>
        <dbReference type="Proteomes" id="UP001381693"/>
    </source>
</evidence>
<protein>
    <submittedName>
        <fullName evidence="2">Uncharacterized protein</fullName>
    </submittedName>
</protein>
<dbReference type="EMBL" id="JAXCGZ010017337">
    <property type="protein sequence ID" value="KAK7068273.1"/>
    <property type="molecule type" value="Genomic_DNA"/>
</dbReference>
<evidence type="ECO:0000313" key="2">
    <source>
        <dbReference type="EMBL" id="KAK7068273.1"/>
    </source>
</evidence>
<sequence>MYNALQSQVLAPQPPRIVKVHLKKKGTQPHPPAHDVKEFLKVPLKKKGTQPRPPSNGTKEYLKVHLKNKGTQGPPKSKGTKEYLKFHFQKKGKQGPPPSHGVKENLKESVIANPLVGSSLKDDDGQKRNANWATPKIRRARRTTRHIPNSVKKAFSAKNRLTIPNTTESPQHKLILNSPTHLADGCISSPQSTLLSPPPSASQKNALLPTRNNSSHPKKVKRNFSDLFRRIARALRRAIPSEEQSFSGDQLV</sequence>
<proteinExistence type="predicted"/>
<organism evidence="2 3">
    <name type="scientific">Halocaridina rubra</name>
    <name type="common">Hawaiian red shrimp</name>
    <dbReference type="NCBI Taxonomy" id="373956"/>
    <lineage>
        <taxon>Eukaryota</taxon>
        <taxon>Metazoa</taxon>
        <taxon>Ecdysozoa</taxon>
        <taxon>Arthropoda</taxon>
        <taxon>Crustacea</taxon>
        <taxon>Multicrustacea</taxon>
        <taxon>Malacostraca</taxon>
        <taxon>Eumalacostraca</taxon>
        <taxon>Eucarida</taxon>
        <taxon>Decapoda</taxon>
        <taxon>Pleocyemata</taxon>
        <taxon>Caridea</taxon>
        <taxon>Atyoidea</taxon>
        <taxon>Atyidae</taxon>
        <taxon>Halocaridina</taxon>
    </lineage>
</organism>
<keyword evidence="3" id="KW-1185">Reference proteome</keyword>
<reference evidence="2 3" key="1">
    <citation type="submission" date="2023-11" db="EMBL/GenBank/DDBJ databases">
        <title>Halocaridina rubra genome assembly.</title>
        <authorList>
            <person name="Smith C."/>
        </authorList>
    </citation>
    <scope>NUCLEOTIDE SEQUENCE [LARGE SCALE GENOMIC DNA]</scope>
    <source>
        <strain evidence="2">EP-1</strain>
        <tissue evidence="2">Whole</tissue>
    </source>
</reference>